<evidence type="ECO:0000313" key="1">
    <source>
        <dbReference type="EMBL" id="RCW73842.1"/>
    </source>
</evidence>
<reference evidence="1 2" key="1">
    <citation type="submission" date="2018-07" db="EMBL/GenBank/DDBJ databases">
        <title>Genomic Encyclopedia of Type Strains, Phase IV (KMG-IV): sequencing the most valuable type-strain genomes for metagenomic binning, comparative biology and taxonomic classification.</title>
        <authorList>
            <person name="Goeker M."/>
        </authorList>
    </citation>
    <scope>NUCLEOTIDE SEQUENCE [LARGE SCALE GENOMIC DNA]</scope>
    <source>
        <strain evidence="1 2">DSM 21634</strain>
    </source>
</reference>
<dbReference type="AlphaFoldDB" id="A0A368Y0W2"/>
<protein>
    <submittedName>
        <fullName evidence="1">Uncharacterized protein</fullName>
    </submittedName>
</protein>
<organism evidence="1 2">
    <name type="scientific">Pseudorhodoferax soli</name>
    <dbReference type="NCBI Taxonomy" id="545864"/>
    <lineage>
        <taxon>Bacteria</taxon>
        <taxon>Pseudomonadati</taxon>
        <taxon>Pseudomonadota</taxon>
        <taxon>Betaproteobacteria</taxon>
        <taxon>Burkholderiales</taxon>
        <taxon>Comamonadaceae</taxon>
    </lineage>
</organism>
<dbReference type="OrthoDB" id="10010943at2"/>
<gene>
    <name evidence="1" type="ORF">DES41_102156</name>
</gene>
<proteinExistence type="predicted"/>
<comment type="caution">
    <text evidence="1">The sequence shown here is derived from an EMBL/GenBank/DDBJ whole genome shotgun (WGS) entry which is preliminary data.</text>
</comment>
<evidence type="ECO:0000313" key="2">
    <source>
        <dbReference type="Proteomes" id="UP000252884"/>
    </source>
</evidence>
<accession>A0A368Y0W2</accession>
<dbReference type="Proteomes" id="UP000252884">
    <property type="component" value="Unassembled WGS sequence"/>
</dbReference>
<dbReference type="EMBL" id="QPJK01000002">
    <property type="protein sequence ID" value="RCW73842.1"/>
    <property type="molecule type" value="Genomic_DNA"/>
</dbReference>
<dbReference type="RefSeq" id="WP_114467008.1">
    <property type="nucleotide sequence ID" value="NZ_QPJK01000002.1"/>
</dbReference>
<sequence length="107" mass="11925">MSTATFTMERPAQAPVAPAADDLNARRALAFDANFELESLAEAARELLEAERSEGTIKYSGILARIVTLNEIVFFAMRLHGEPDADNAWGDRDKLDFLRRIFEGKLP</sequence>
<keyword evidence="2" id="KW-1185">Reference proteome</keyword>
<name>A0A368Y0W2_9BURK</name>